<gene>
    <name evidence="14" type="primary">PGAM</name>
    <name evidence="14" type="ORF">LPMP_356840</name>
</gene>
<dbReference type="GO" id="GO:0005737">
    <property type="term" value="C:cytoplasm"/>
    <property type="evidence" value="ECO:0007669"/>
    <property type="project" value="InterPro"/>
</dbReference>
<evidence type="ECO:0000256" key="3">
    <source>
        <dbReference type="ARBA" id="ARBA00008819"/>
    </source>
</evidence>
<evidence type="ECO:0000256" key="11">
    <source>
        <dbReference type="PIRSR" id="PIRSR001492-3"/>
    </source>
</evidence>
<dbReference type="Proteomes" id="UP000063063">
    <property type="component" value="Chromosome 35"/>
</dbReference>
<keyword evidence="6" id="KW-0324">Glycolysis</keyword>
<feature type="binding site" evidence="10">
    <location>
        <position position="209"/>
    </location>
    <ligand>
        <name>substrate</name>
    </ligand>
</feature>
<dbReference type="GO" id="GO:0030145">
    <property type="term" value="F:manganese ion binding"/>
    <property type="evidence" value="ECO:0007669"/>
    <property type="project" value="InterPro"/>
</dbReference>
<name>A0A088SLW3_LEIPA</name>
<dbReference type="eggNOG" id="KOG4513">
    <property type="taxonomic scope" value="Eukaryota"/>
</dbReference>
<dbReference type="GO" id="GO:0004619">
    <property type="term" value="F:phosphoglycerate mutase activity"/>
    <property type="evidence" value="ECO:0007669"/>
    <property type="project" value="UniProtKB-EC"/>
</dbReference>
<comment type="cofactor">
    <cofactor evidence="1">
        <name>Mn(2+)</name>
        <dbReference type="ChEBI" id="CHEBI:29035"/>
    </cofactor>
</comment>
<dbReference type="SUPFAM" id="SSF53649">
    <property type="entry name" value="Alkaline phosphatase-like"/>
    <property type="match status" value="1"/>
</dbReference>
<evidence type="ECO:0000256" key="9">
    <source>
        <dbReference type="PIRSR" id="PIRSR001492-1"/>
    </source>
</evidence>
<evidence type="ECO:0000256" key="8">
    <source>
        <dbReference type="ARBA" id="ARBA00023235"/>
    </source>
</evidence>
<keyword evidence="5 11" id="KW-0479">Metal-binding</keyword>
<feature type="binding site" evidence="11">
    <location>
        <position position="75"/>
    </location>
    <ligand>
        <name>Mn(2+)</name>
        <dbReference type="ChEBI" id="CHEBI:29035"/>
        <label>2</label>
    </ligand>
</feature>
<dbReference type="PANTHER" id="PTHR31637:SF0">
    <property type="entry name" value="2,3-BISPHOSPHOGLYCERATE-INDEPENDENT PHOSPHOGLYCERATE MUTASE"/>
    <property type="match status" value="1"/>
</dbReference>
<feature type="domain" description="Metalloenzyme" evidence="12">
    <location>
        <begin position="16"/>
        <end position="539"/>
    </location>
</feature>
<dbReference type="GO" id="GO:0006007">
    <property type="term" value="P:glucose catabolic process"/>
    <property type="evidence" value="ECO:0007669"/>
    <property type="project" value="InterPro"/>
</dbReference>
<dbReference type="InterPro" id="IPR036646">
    <property type="entry name" value="PGAM_B_sf"/>
</dbReference>
<dbReference type="AlphaFoldDB" id="A0A088SLW3"/>
<feature type="active site" description="Phosphoserine intermediate" evidence="9">
    <location>
        <position position="75"/>
    </location>
</feature>
<dbReference type="VEuPathDB" id="TriTrypDB:LPMP_356840"/>
<dbReference type="UniPathway" id="UPA00109">
    <property type="reaction ID" value="UER00186"/>
</dbReference>
<feature type="domain" description="BPG-independent PGAM N-terminal" evidence="13">
    <location>
        <begin position="95"/>
        <end position="318"/>
    </location>
</feature>
<dbReference type="Gene3D" id="3.40.720.10">
    <property type="entry name" value="Alkaline Phosphatase, subunit A"/>
    <property type="match status" value="1"/>
</dbReference>
<dbReference type="PIRSF" id="PIRSF001492">
    <property type="entry name" value="IPGAM"/>
    <property type="match status" value="1"/>
</dbReference>
<proteinExistence type="inferred from homology"/>
<dbReference type="Pfam" id="PF06415">
    <property type="entry name" value="iPGM_N"/>
    <property type="match status" value="1"/>
</dbReference>
<dbReference type="PANTHER" id="PTHR31637">
    <property type="entry name" value="2,3-BISPHOSPHOGLYCERATE-INDEPENDENT PHOSPHOGLYCERATE MUTASE"/>
    <property type="match status" value="1"/>
</dbReference>
<dbReference type="SUPFAM" id="SSF64158">
    <property type="entry name" value="2,3-Bisphosphoglycerate-independent phosphoglycerate mutase, substrate-binding domain"/>
    <property type="match status" value="1"/>
</dbReference>
<dbReference type="InterPro" id="IPR006124">
    <property type="entry name" value="Metalloenzyme"/>
</dbReference>
<keyword evidence="7 11" id="KW-0464">Manganese</keyword>
<evidence type="ECO:0000259" key="12">
    <source>
        <dbReference type="Pfam" id="PF01676"/>
    </source>
</evidence>
<dbReference type="InterPro" id="IPR017850">
    <property type="entry name" value="Alkaline_phosphatase_core_sf"/>
</dbReference>
<feature type="binding site" evidence="11">
    <location>
        <position position="466"/>
    </location>
    <ligand>
        <name>Mn(2+)</name>
        <dbReference type="ChEBI" id="CHEBI:29035"/>
        <label>2</label>
    </ligand>
</feature>
<feature type="binding site" evidence="11">
    <location>
        <position position="425"/>
    </location>
    <ligand>
        <name>Mn(2+)</name>
        <dbReference type="ChEBI" id="CHEBI:29035"/>
        <label>1</label>
    </ligand>
</feature>
<organism evidence="14 15">
    <name type="scientific">Leishmania panamensis</name>
    <dbReference type="NCBI Taxonomy" id="5679"/>
    <lineage>
        <taxon>Eukaryota</taxon>
        <taxon>Discoba</taxon>
        <taxon>Euglenozoa</taxon>
        <taxon>Kinetoplastea</taxon>
        <taxon>Metakinetoplastina</taxon>
        <taxon>Trypanosomatida</taxon>
        <taxon>Trypanosomatidae</taxon>
        <taxon>Leishmaniinae</taxon>
        <taxon>Leishmania</taxon>
        <taxon>Leishmania guyanensis species complex</taxon>
    </lineage>
</organism>
<feature type="binding site" evidence="10">
    <location>
        <position position="202"/>
    </location>
    <ligand>
        <name>substrate</name>
    </ligand>
</feature>
<evidence type="ECO:0000256" key="5">
    <source>
        <dbReference type="ARBA" id="ARBA00022723"/>
    </source>
</evidence>
<keyword evidence="8 14" id="KW-0413">Isomerase</keyword>
<dbReference type="Pfam" id="PF01676">
    <property type="entry name" value="Metalloenzyme"/>
    <property type="match status" value="1"/>
</dbReference>
<feature type="binding site" evidence="10">
    <location>
        <begin position="282"/>
        <end position="285"/>
    </location>
    <ligand>
        <name>substrate</name>
    </ligand>
</feature>
<sequence>MSKLCLTPHAELPRRKLLIVVMDGVGMGPEDEYDAVHMAETPFMDAQRKNPRCFRTIRAHGTAVGLPTDADMGNSEVGHNALGAGRVALQGASLVDDALKSGDIYTSEGYRYLHGSFCKEGSTLHLIGLLSDGGVHSRDNQLYPIIEHAVKDGAKKIRVHVLYDGRDVPDGSSFRFTEELETVLAKVRQSGCDAQIASGGGRMFVTMDRYDADWRIVERGWRAQVLGDARHFHSAKEAITTFREEDAKVTDQYYPPFVVVDNHDKPLGTIEDGDAVLCFNFRGDRVIEMSRAFEDDDFNKFDRVRVPKVRYAGMMRYDGDLGIPNNFLVPPPKLACVSEEYLCGTGLNIFACSETQKFGHVTYFWNGNRSGKVDEVHETFKEVPSDRIQFNEKPKMKSAEITEMAIEALKSGKYDVVRINFPNGDMVGHTGDLKATIVSVETVDASLAKLKEAVDSVNGVFIVTADHGNSDDMAQRDKKGKPMKDEKGNVLPLTSHTLAPVPVFIGGAGLDPRVAMRTDLPKAGLANVTATFINLLGFEAPEGYEPSLIHVEH</sequence>
<protein>
    <recommendedName>
        <fullName evidence="4">phosphoglycerate mutase (2,3-diphosphoglycerate-independent)</fullName>
        <ecNumber evidence="4">5.4.2.12</ecNumber>
    </recommendedName>
</protein>
<evidence type="ECO:0000256" key="1">
    <source>
        <dbReference type="ARBA" id="ARBA00001936"/>
    </source>
</evidence>
<dbReference type="GO" id="GO:0006096">
    <property type="term" value="P:glycolytic process"/>
    <property type="evidence" value="ECO:0007669"/>
    <property type="project" value="UniProtKB-UniPathway"/>
</dbReference>
<evidence type="ECO:0000256" key="2">
    <source>
        <dbReference type="ARBA" id="ARBA00004798"/>
    </source>
</evidence>
<evidence type="ECO:0000256" key="4">
    <source>
        <dbReference type="ARBA" id="ARBA00012026"/>
    </source>
</evidence>
<evidence type="ECO:0000313" key="15">
    <source>
        <dbReference type="Proteomes" id="UP000063063"/>
    </source>
</evidence>
<dbReference type="VEuPathDB" id="TriTrypDB:LPAL13_350078100"/>
<feature type="binding site" evidence="11">
    <location>
        <position position="429"/>
    </location>
    <ligand>
        <name>Mn(2+)</name>
        <dbReference type="ChEBI" id="CHEBI:29035"/>
        <label>1</label>
    </ligand>
</feature>
<dbReference type="RefSeq" id="XP_010703612.1">
    <property type="nucleotide sequence ID" value="XM_010705310.1"/>
</dbReference>
<accession>A0A088SLW3</accession>
<evidence type="ECO:0000313" key="14">
    <source>
        <dbReference type="EMBL" id="AIO02812.1"/>
    </source>
</evidence>
<dbReference type="OrthoDB" id="952271at2759"/>
<feature type="binding site" evidence="10">
    <location>
        <begin position="166"/>
        <end position="167"/>
    </location>
    <ligand>
        <name>substrate</name>
    </ligand>
</feature>
<evidence type="ECO:0000256" key="6">
    <source>
        <dbReference type="ARBA" id="ARBA00023152"/>
    </source>
</evidence>
<feature type="binding site" evidence="11">
    <location>
        <position position="467"/>
    </location>
    <ligand>
        <name>Mn(2+)</name>
        <dbReference type="ChEBI" id="CHEBI:29035"/>
        <label>2</label>
    </ligand>
</feature>
<dbReference type="InterPro" id="IPR005995">
    <property type="entry name" value="Pgm_bpd_ind"/>
</dbReference>
<dbReference type="InterPro" id="IPR011258">
    <property type="entry name" value="BPG-indep_PGM_N"/>
</dbReference>
<evidence type="ECO:0000256" key="7">
    <source>
        <dbReference type="ARBA" id="ARBA00023211"/>
    </source>
</evidence>
<dbReference type="KEGG" id="lpan:LPMP_356840"/>
<evidence type="ECO:0000259" key="13">
    <source>
        <dbReference type="Pfam" id="PF06415"/>
    </source>
</evidence>
<dbReference type="NCBIfam" id="TIGR01307">
    <property type="entry name" value="pgm_bpd_ind"/>
    <property type="match status" value="1"/>
</dbReference>
<dbReference type="Gene3D" id="3.40.1450.10">
    <property type="entry name" value="BPG-independent phosphoglycerate mutase, domain B"/>
    <property type="match status" value="1"/>
</dbReference>
<dbReference type="EC" id="5.4.2.12" evidence="4"/>
<comment type="pathway">
    <text evidence="2">Carbohydrate degradation; glycolysis; pyruvate from D-glyceraldehyde 3-phosphate: step 3/5.</text>
</comment>
<keyword evidence="15" id="KW-1185">Reference proteome</keyword>
<feature type="binding site" evidence="11">
    <location>
        <position position="23"/>
    </location>
    <ligand>
        <name>Mn(2+)</name>
        <dbReference type="ChEBI" id="CHEBI:29035"/>
        <label>2</label>
    </ligand>
</feature>
<dbReference type="CDD" id="cd16010">
    <property type="entry name" value="iPGM"/>
    <property type="match status" value="1"/>
</dbReference>
<dbReference type="EMBL" id="CP009404">
    <property type="protein sequence ID" value="AIO02812.1"/>
    <property type="molecule type" value="Genomic_DNA"/>
</dbReference>
<evidence type="ECO:0000256" key="10">
    <source>
        <dbReference type="PIRSR" id="PIRSR001492-2"/>
    </source>
</evidence>
<feature type="binding site" evidence="11">
    <location>
        <position position="496"/>
    </location>
    <ligand>
        <name>Mn(2+)</name>
        <dbReference type="ChEBI" id="CHEBI:29035"/>
        <label>1</label>
    </ligand>
</feature>
<feature type="binding site" evidence="10">
    <location>
        <position position="136"/>
    </location>
    <ligand>
        <name>substrate</name>
    </ligand>
</feature>
<dbReference type="GeneID" id="22579712"/>
<reference evidence="14 15" key="1">
    <citation type="journal article" date="2015" name="Sci. Rep.">
        <title>The genome of Leishmania panamensis: insights into genomics of the L. (Viannia) subgenus.</title>
        <authorList>
            <person name="Llanes A."/>
            <person name="Restrepo C.M."/>
            <person name="Vecchio G.D."/>
            <person name="Anguizola F.J."/>
            <person name="Lleonart R."/>
        </authorList>
    </citation>
    <scope>NUCLEOTIDE SEQUENCE [LARGE SCALE GENOMIC DNA]</scope>
    <source>
        <strain evidence="14 15">MHOM/PA/94/PSC-1</strain>
    </source>
</reference>
<dbReference type="FunFam" id="3.40.1450.10:FF:000002">
    <property type="entry name" value="2,3-bisphosphoglycerate-independent phosphoglycerate mutase"/>
    <property type="match status" value="1"/>
</dbReference>
<comment type="similarity">
    <text evidence="3">Belongs to the BPG-independent phosphoglycerate mutase family.</text>
</comment>
<feature type="binding site" evidence="10">
    <location>
        <position position="357"/>
    </location>
    <ligand>
        <name>substrate</name>
    </ligand>
</feature>